<sequence length="228" mass="26783">MIKKAKLPLIEHFDAIDWLTPVDISKEIKHKRKLFSEGRLNVYKGKGINKFVTLTVKGLNLYHYDFGIAYPEASADYPVFLYQVIIAPQRVLTLTHYAFYKPEDKQLLAQITELLEEDEYHSHMLLSSFKPQSFLAEDIIINNFNGLVRTTEIDEANESILDLFKVWHNGLIKIEEPSSEEETQKASLWTKEFCEKFYKEDYGYKSTSRYLGEKWAKDVFENYIFNID</sequence>
<dbReference type="RefSeq" id="WP_091539727.1">
    <property type="nucleotide sequence ID" value="NZ_FMUS01000002.1"/>
</dbReference>
<reference evidence="1 2" key="1">
    <citation type="submission" date="2016-10" db="EMBL/GenBank/DDBJ databases">
        <authorList>
            <person name="de Groot N.N."/>
        </authorList>
    </citation>
    <scope>NUCLEOTIDE SEQUENCE [LARGE SCALE GENOMIC DNA]</scope>
    <source>
        <strain evidence="1 2">DSM 18978</strain>
    </source>
</reference>
<organism evidence="1 2">
    <name type="scientific">Alkaliphilus peptidifermentans DSM 18978</name>
    <dbReference type="NCBI Taxonomy" id="1120976"/>
    <lineage>
        <taxon>Bacteria</taxon>
        <taxon>Bacillati</taxon>
        <taxon>Bacillota</taxon>
        <taxon>Clostridia</taxon>
        <taxon>Peptostreptococcales</taxon>
        <taxon>Natronincolaceae</taxon>
        <taxon>Alkaliphilus</taxon>
    </lineage>
</organism>
<keyword evidence="2" id="KW-1185">Reference proteome</keyword>
<proteinExistence type="predicted"/>
<dbReference type="EMBL" id="FMUS01000002">
    <property type="protein sequence ID" value="SCX95423.1"/>
    <property type="molecule type" value="Genomic_DNA"/>
</dbReference>
<protein>
    <recommendedName>
        <fullName evidence="3">Ferredoxin-dependent bilin reductase</fullName>
    </recommendedName>
</protein>
<dbReference type="AlphaFoldDB" id="A0A1G5BZ76"/>
<dbReference type="Gene3D" id="3.40.1500.20">
    <property type="match status" value="1"/>
</dbReference>
<dbReference type="Proteomes" id="UP000198636">
    <property type="component" value="Unassembled WGS sequence"/>
</dbReference>
<evidence type="ECO:0000313" key="2">
    <source>
        <dbReference type="Proteomes" id="UP000198636"/>
    </source>
</evidence>
<name>A0A1G5BZ76_9FIRM</name>
<gene>
    <name evidence="1" type="ORF">SAMN03080606_00568</name>
</gene>
<dbReference type="STRING" id="1120976.SAMN03080606_00568"/>
<dbReference type="OrthoDB" id="1952496at2"/>
<evidence type="ECO:0008006" key="3">
    <source>
        <dbReference type="Google" id="ProtNLM"/>
    </source>
</evidence>
<evidence type="ECO:0000313" key="1">
    <source>
        <dbReference type="EMBL" id="SCX95423.1"/>
    </source>
</evidence>
<accession>A0A1G5BZ76</accession>